<name>A0A6G8PUI3_9ACTN</name>
<dbReference type="KEGG" id="rmar:GBA65_03155"/>
<reference evidence="1 2" key="1">
    <citation type="submission" date="2019-10" db="EMBL/GenBank/DDBJ databases">
        <title>Rubrobacter sp nov SCSIO 52915 isolated from a deep-sea sediment in the South China Sea.</title>
        <authorList>
            <person name="Chen R.W."/>
        </authorList>
    </citation>
    <scope>NUCLEOTIDE SEQUENCE [LARGE SCALE GENOMIC DNA]</scope>
    <source>
        <strain evidence="1 2">SCSIO 52915</strain>
    </source>
</reference>
<dbReference type="Proteomes" id="UP000502706">
    <property type="component" value="Chromosome"/>
</dbReference>
<sequence>MSERDRVQRQEDSIKVRRVTDFHADFDEAEPGQPGAFYFQFILDDGADEHVMRPNVDDGRLLYNLITSAETMYFDTERNRLMLRKVE</sequence>
<gene>
    <name evidence="1" type="ORF">GBA65_03155</name>
</gene>
<accession>A0A6G8PUI3</accession>
<dbReference type="AlphaFoldDB" id="A0A6G8PUI3"/>
<dbReference type="EMBL" id="CP045121">
    <property type="protein sequence ID" value="QIN77671.1"/>
    <property type="molecule type" value="Genomic_DNA"/>
</dbReference>
<evidence type="ECO:0000313" key="2">
    <source>
        <dbReference type="Proteomes" id="UP000502706"/>
    </source>
</evidence>
<evidence type="ECO:0000313" key="1">
    <source>
        <dbReference type="EMBL" id="QIN77671.1"/>
    </source>
</evidence>
<proteinExistence type="predicted"/>
<protein>
    <submittedName>
        <fullName evidence="1">Uncharacterized protein</fullName>
    </submittedName>
</protein>
<dbReference type="RefSeq" id="WP_166395349.1">
    <property type="nucleotide sequence ID" value="NZ_CP045121.1"/>
</dbReference>
<organism evidence="1 2">
    <name type="scientific">Rubrobacter marinus</name>
    <dbReference type="NCBI Taxonomy" id="2653852"/>
    <lineage>
        <taxon>Bacteria</taxon>
        <taxon>Bacillati</taxon>
        <taxon>Actinomycetota</taxon>
        <taxon>Rubrobacteria</taxon>
        <taxon>Rubrobacterales</taxon>
        <taxon>Rubrobacteraceae</taxon>
        <taxon>Rubrobacter</taxon>
    </lineage>
</organism>
<keyword evidence="2" id="KW-1185">Reference proteome</keyword>